<dbReference type="Proteomes" id="UP000541444">
    <property type="component" value="Unassembled WGS sequence"/>
</dbReference>
<name>A0A7J7MTJ3_9MAGN</name>
<proteinExistence type="predicted"/>
<comment type="caution">
    <text evidence="1">The sequence shown here is derived from an EMBL/GenBank/DDBJ whole genome shotgun (WGS) entry which is preliminary data.</text>
</comment>
<evidence type="ECO:0000313" key="1">
    <source>
        <dbReference type="EMBL" id="KAF6158206.1"/>
    </source>
</evidence>
<dbReference type="OrthoDB" id="1923607at2759"/>
<dbReference type="SUPFAM" id="SSF54001">
    <property type="entry name" value="Cysteine proteinases"/>
    <property type="match status" value="1"/>
</dbReference>
<dbReference type="InterPro" id="IPR038765">
    <property type="entry name" value="Papain-like_cys_pep_sf"/>
</dbReference>
<dbReference type="EMBL" id="JACGCM010001237">
    <property type="protein sequence ID" value="KAF6158206.1"/>
    <property type="molecule type" value="Genomic_DNA"/>
</dbReference>
<sequence length="149" mass="17345">MIVKMKMKRIKCKCKDLEEGLEIVEEIPNKSSTEKKKNGGDADGGTLSVATHCNLYPLWIVWTVNFPLQNLELKDYIPLLAPKENEKLRSKYDLITNVVHDGKPGEGSYRVFIQRKSEELWYVSYLLFRVNLSKPPIRVHYMNIDPHIR</sequence>
<keyword evidence="2" id="KW-1185">Reference proteome</keyword>
<accession>A0A7J7MTJ3</accession>
<evidence type="ECO:0000313" key="2">
    <source>
        <dbReference type="Proteomes" id="UP000541444"/>
    </source>
</evidence>
<dbReference type="AlphaFoldDB" id="A0A7J7MTJ3"/>
<reference evidence="1 2" key="1">
    <citation type="journal article" date="2020" name="IScience">
        <title>Genome Sequencing of the Endangered Kingdonia uniflora (Circaeasteraceae, Ranunculales) Reveals Potential Mechanisms of Evolutionary Specialization.</title>
        <authorList>
            <person name="Sun Y."/>
            <person name="Deng T."/>
            <person name="Zhang A."/>
            <person name="Moore M.J."/>
            <person name="Landis J.B."/>
            <person name="Lin N."/>
            <person name="Zhang H."/>
            <person name="Zhang X."/>
            <person name="Huang J."/>
            <person name="Zhang X."/>
            <person name="Sun H."/>
            <person name="Wang H."/>
        </authorList>
    </citation>
    <scope>NUCLEOTIDE SEQUENCE [LARGE SCALE GENOMIC DNA]</scope>
    <source>
        <strain evidence="1">TB1705</strain>
        <tissue evidence="1">Leaf</tissue>
    </source>
</reference>
<protein>
    <submittedName>
        <fullName evidence="1">Uncharacterized protein</fullName>
    </submittedName>
</protein>
<gene>
    <name evidence="1" type="ORF">GIB67_015000</name>
</gene>
<dbReference type="Gene3D" id="3.90.70.10">
    <property type="entry name" value="Cysteine proteinases"/>
    <property type="match status" value="1"/>
</dbReference>
<organism evidence="1 2">
    <name type="scientific">Kingdonia uniflora</name>
    <dbReference type="NCBI Taxonomy" id="39325"/>
    <lineage>
        <taxon>Eukaryota</taxon>
        <taxon>Viridiplantae</taxon>
        <taxon>Streptophyta</taxon>
        <taxon>Embryophyta</taxon>
        <taxon>Tracheophyta</taxon>
        <taxon>Spermatophyta</taxon>
        <taxon>Magnoliopsida</taxon>
        <taxon>Ranunculales</taxon>
        <taxon>Circaeasteraceae</taxon>
        <taxon>Kingdonia</taxon>
    </lineage>
</organism>